<evidence type="ECO:0008006" key="7">
    <source>
        <dbReference type="Google" id="ProtNLM"/>
    </source>
</evidence>
<dbReference type="InterPro" id="IPR050123">
    <property type="entry name" value="Prok_molybdopt-oxidoreductase"/>
</dbReference>
<dbReference type="OrthoDB" id="10249365at2759"/>
<dbReference type="GO" id="GO:0051536">
    <property type="term" value="F:iron-sulfur cluster binding"/>
    <property type="evidence" value="ECO:0007669"/>
    <property type="project" value="InterPro"/>
</dbReference>
<feature type="domain" description="Molybdopterin oxidoreductase" evidence="3">
    <location>
        <begin position="1"/>
        <end position="36"/>
    </location>
</feature>
<evidence type="ECO:0000313" key="6">
    <source>
        <dbReference type="Proteomes" id="UP000230423"/>
    </source>
</evidence>
<gene>
    <name evidence="5" type="ORF">TELCIR_12932</name>
</gene>
<dbReference type="GO" id="GO:0016020">
    <property type="term" value="C:membrane"/>
    <property type="evidence" value="ECO:0007669"/>
    <property type="project" value="TreeGrafter"/>
</dbReference>
<evidence type="ECO:0000256" key="1">
    <source>
        <dbReference type="ARBA" id="ARBA00001966"/>
    </source>
</evidence>
<keyword evidence="6" id="KW-1185">Reference proteome</keyword>
<dbReference type="Pfam" id="PF00384">
    <property type="entry name" value="Molybdopterin"/>
    <property type="match status" value="1"/>
</dbReference>
<dbReference type="GO" id="GO:0016651">
    <property type="term" value="F:oxidoreductase activity, acting on NAD(P)H"/>
    <property type="evidence" value="ECO:0007669"/>
    <property type="project" value="InterPro"/>
</dbReference>
<evidence type="ECO:0000313" key="5">
    <source>
        <dbReference type="EMBL" id="PIO65401.1"/>
    </source>
</evidence>
<dbReference type="PANTHER" id="PTHR43105">
    <property type="entry name" value="RESPIRATORY NITRATE REDUCTASE"/>
    <property type="match status" value="1"/>
</dbReference>
<evidence type="ECO:0000256" key="2">
    <source>
        <dbReference type="ARBA" id="ARBA00034078"/>
    </source>
</evidence>
<dbReference type="InterPro" id="IPR006656">
    <property type="entry name" value="Mopterin_OxRdtase"/>
</dbReference>
<dbReference type="Pfam" id="PF09326">
    <property type="entry name" value="NADH_dhqG_C"/>
    <property type="match status" value="1"/>
</dbReference>
<accession>A0A2G9U548</accession>
<dbReference type="InterPro" id="IPR015405">
    <property type="entry name" value="NDUFS1-like_C"/>
</dbReference>
<proteinExistence type="predicted"/>
<evidence type="ECO:0000259" key="3">
    <source>
        <dbReference type="Pfam" id="PF00384"/>
    </source>
</evidence>
<evidence type="ECO:0000259" key="4">
    <source>
        <dbReference type="Pfam" id="PF09326"/>
    </source>
</evidence>
<dbReference type="PANTHER" id="PTHR43105:SF13">
    <property type="entry name" value="NADH-UBIQUINONE OXIDOREDUCTASE 75 KDA SUBUNIT, MITOCHONDRIAL"/>
    <property type="match status" value="1"/>
</dbReference>
<sequence>MNDTIVGVENSDALLLIGTNPRYEAPVLNARIRKTTLPAITPPGEARVDWKIIRAISEVAGKTLPYDDLKQLRHRISEVAPHLLRLGDVEPSSYLKQGLELANSTSGPVDVDVTPKQKVLADFYITNVISRNSTNMAQAKKAAIKDMENPYVETPRLHLHA</sequence>
<feature type="domain" description="NADH-ubiquinone oxidoreductase 75 kDa subunit mitochondrial-like" evidence="4">
    <location>
        <begin position="88"/>
        <end position="138"/>
    </location>
</feature>
<name>A0A2G9U548_TELCI</name>
<dbReference type="Proteomes" id="UP000230423">
    <property type="component" value="Unassembled WGS sequence"/>
</dbReference>
<dbReference type="EMBL" id="KZ349047">
    <property type="protein sequence ID" value="PIO65401.1"/>
    <property type="molecule type" value="Genomic_DNA"/>
</dbReference>
<comment type="cofactor">
    <cofactor evidence="1">
        <name>[4Fe-4S] cluster</name>
        <dbReference type="ChEBI" id="CHEBI:49883"/>
    </cofactor>
</comment>
<dbReference type="AlphaFoldDB" id="A0A2G9U548"/>
<protein>
    <recommendedName>
        <fullName evidence="7">Molybdopterin oxidoreductase domain-containing protein</fullName>
    </recommendedName>
</protein>
<comment type="cofactor">
    <cofactor evidence="2">
        <name>[2Fe-2S] cluster</name>
        <dbReference type="ChEBI" id="CHEBI:190135"/>
    </cofactor>
</comment>
<reference evidence="5 6" key="1">
    <citation type="submission" date="2015-09" db="EMBL/GenBank/DDBJ databases">
        <title>Draft genome of the parasitic nematode Teladorsagia circumcincta isolate WARC Sus (inbred).</title>
        <authorList>
            <person name="Mitreva M."/>
        </authorList>
    </citation>
    <scope>NUCLEOTIDE SEQUENCE [LARGE SCALE GENOMIC DNA]</scope>
    <source>
        <strain evidence="5 6">S</strain>
    </source>
</reference>
<dbReference type="SUPFAM" id="SSF53706">
    <property type="entry name" value="Formate dehydrogenase/DMSO reductase, domains 1-3"/>
    <property type="match status" value="2"/>
</dbReference>
<organism evidence="5 6">
    <name type="scientific">Teladorsagia circumcincta</name>
    <name type="common">Brown stomach worm</name>
    <name type="synonym">Ostertagia circumcincta</name>
    <dbReference type="NCBI Taxonomy" id="45464"/>
    <lineage>
        <taxon>Eukaryota</taxon>
        <taxon>Metazoa</taxon>
        <taxon>Ecdysozoa</taxon>
        <taxon>Nematoda</taxon>
        <taxon>Chromadorea</taxon>
        <taxon>Rhabditida</taxon>
        <taxon>Rhabditina</taxon>
        <taxon>Rhabditomorpha</taxon>
        <taxon>Strongyloidea</taxon>
        <taxon>Trichostrongylidae</taxon>
        <taxon>Teladorsagia</taxon>
    </lineage>
</organism>
<dbReference type="Gene3D" id="3.40.50.740">
    <property type="match status" value="1"/>
</dbReference>